<comment type="caution">
    <text evidence="15">The sequence shown here is derived from an EMBL/GenBank/DDBJ whole genome shotgun (WGS) entry which is preliminary data.</text>
</comment>
<protein>
    <recommendedName>
        <fullName evidence="1">non-specific serine/threonine protein kinase</fullName>
        <ecNumber evidence="1">2.7.11.1</ecNumber>
    </recommendedName>
</protein>
<dbReference type="Proteomes" id="UP000054937">
    <property type="component" value="Unassembled WGS sequence"/>
</dbReference>
<dbReference type="EC" id="2.7.11.1" evidence="1"/>
<dbReference type="InterPro" id="IPR008271">
    <property type="entry name" value="Ser/Thr_kinase_AS"/>
</dbReference>
<evidence type="ECO:0000256" key="11">
    <source>
        <dbReference type="PROSITE-ProRule" id="PRU10141"/>
    </source>
</evidence>
<proteinExistence type="inferred from homology"/>
<evidence type="ECO:0000256" key="10">
    <source>
        <dbReference type="ARBA" id="ARBA00048977"/>
    </source>
</evidence>
<dbReference type="InterPro" id="IPR011009">
    <property type="entry name" value="Kinase-like_dom_sf"/>
</dbReference>
<evidence type="ECO:0000256" key="13">
    <source>
        <dbReference type="SAM" id="MobiDB-lite"/>
    </source>
</evidence>
<evidence type="ECO:0000313" key="15">
    <source>
        <dbReference type="EMBL" id="KRX03702.1"/>
    </source>
</evidence>
<keyword evidence="16" id="KW-1185">Reference proteome</keyword>
<dbReference type="GO" id="GO:0017148">
    <property type="term" value="P:negative regulation of translation"/>
    <property type="evidence" value="ECO:0007669"/>
    <property type="project" value="UniProtKB-KW"/>
</dbReference>
<evidence type="ECO:0000256" key="6">
    <source>
        <dbReference type="ARBA" id="ARBA00022840"/>
    </source>
</evidence>
<dbReference type="Pfam" id="PF00069">
    <property type="entry name" value="Pkinase"/>
    <property type="match status" value="3"/>
</dbReference>
<dbReference type="InterPro" id="IPR000719">
    <property type="entry name" value="Prot_kinase_dom"/>
</dbReference>
<dbReference type="SMART" id="SM00220">
    <property type="entry name" value="S_TKc"/>
    <property type="match status" value="1"/>
</dbReference>
<dbReference type="GO" id="GO:0005634">
    <property type="term" value="C:nucleus"/>
    <property type="evidence" value="ECO:0007669"/>
    <property type="project" value="TreeGrafter"/>
</dbReference>
<dbReference type="InterPro" id="IPR017441">
    <property type="entry name" value="Protein_kinase_ATP_BS"/>
</dbReference>
<dbReference type="PANTHER" id="PTHR11042">
    <property type="entry name" value="EUKARYOTIC TRANSLATION INITIATION FACTOR 2-ALPHA KINASE EIF2-ALPHA KINASE -RELATED"/>
    <property type="match status" value="1"/>
</dbReference>
<evidence type="ECO:0000259" key="14">
    <source>
        <dbReference type="PROSITE" id="PS50011"/>
    </source>
</evidence>
<dbReference type="PROSITE" id="PS00108">
    <property type="entry name" value="PROTEIN_KINASE_ST"/>
    <property type="match status" value="1"/>
</dbReference>
<dbReference type="OrthoDB" id="6778822at2759"/>
<keyword evidence="6 11" id="KW-0067">ATP-binding</keyword>
<keyword evidence="7" id="KW-0652">Protein synthesis inhibitor</keyword>
<feature type="region of interest" description="Disordered" evidence="13">
    <location>
        <begin position="720"/>
        <end position="764"/>
    </location>
</feature>
<feature type="region of interest" description="Disordered" evidence="13">
    <location>
        <begin position="167"/>
        <end position="215"/>
    </location>
</feature>
<dbReference type="Gene3D" id="1.10.510.10">
    <property type="entry name" value="Transferase(Phosphotransferase) domain 1"/>
    <property type="match status" value="2"/>
</dbReference>
<dbReference type="GO" id="GO:0005737">
    <property type="term" value="C:cytoplasm"/>
    <property type="evidence" value="ECO:0007669"/>
    <property type="project" value="TreeGrafter"/>
</dbReference>
<evidence type="ECO:0000256" key="2">
    <source>
        <dbReference type="ARBA" id="ARBA00022527"/>
    </source>
</evidence>
<evidence type="ECO:0000256" key="5">
    <source>
        <dbReference type="ARBA" id="ARBA00022777"/>
    </source>
</evidence>
<feature type="binding site" evidence="11">
    <location>
        <position position="49"/>
    </location>
    <ligand>
        <name>ATP</name>
        <dbReference type="ChEBI" id="CHEBI:30616"/>
    </ligand>
</feature>
<comment type="similarity">
    <text evidence="8">Belongs to the protein kinase superfamily. Ser/Thr protein kinase family. GCN2 subfamily.</text>
</comment>
<dbReference type="InParanoid" id="A0A0V0QN76"/>
<evidence type="ECO:0000256" key="7">
    <source>
        <dbReference type="ARBA" id="ARBA00023193"/>
    </source>
</evidence>
<evidence type="ECO:0000256" key="3">
    <source>
        <dbReference type="ARBA" id="ARBA00022679"/>
    </source>
</evidence>
<evidence type="ECO:0000256" key="12">
    <source>
        <dbReference type="SAM" id="Coils"/>
    </source>
</evidence>
<keyword evidence="2" id="KW-0723">Serine/threonine-protein kinase</keyword>
<evidence type="ECO:0000256" key="8">
    <source>
        <dbReference type="ARBA" id="ARBA00037982"/>
    </source>
</evidence>
<dbReference type="AlphaFoldDB" id="A0A0V0QN76"/>
<dbReference type="GO" id="GO:0004694">
    <property type="term" value="F:eukaryotic translation initiation factor 2alpha kinase activity"/>
    <property type="evidence" value="ECO:0007669"/>
    <property type="project" value="TreeGrafter"/>
</dbReference>
<feature type="compositionally biased region" description="Basic and acidic residues" evidence="13">
    <location>
        <begin position="754"/>
        <end position="764"/>
    </location>
</feature>
<accession>A0A0V0QN76</accession>
<organism evidence="15 16">
    <name type="scientific">Pseudocohnilembus persalinus</name>
    <name type="common">Ciliate</name>
    <dbReference type="NCBI Taxonomy" id="266149"/>
    <lineage>
        <taxon>Eukaryota</taxon>
        <taxon>Sar</taxon>
        <taxon>Alveolata</taxon>
        <taxon>Ciliophora</taxon>
        <taxon>Intramacronucleata</taxon>
        <taxon>Oligohymenophorea</taxon>
        <taxon>Scuticociliatia</taxon>
        <taxon>Philasterida</taxon>
        <taxon>Pseudocohnilembidae</taxon>
        <taxon>Pseudocohnilembus</taxon>
    </lineage>
</organism>
<dbReference type="PROSITE" id="PS50011">
    <property type="entry name" value="PROTEIN_KINASE_DOM"/>
    <property type="match status" value="1"/>
</dbReference>
<dbReference type="EMBL" id="LDAU01000127">
    <property type="protein sequence ID" value="KRX03702.1"/>
    <property type="molecule type" value="Genomic_DNA"/>
</dbReference>
<feature type="compositionally biased region" description="Low complexity" evidence="13">
    <location>
        <begin position="738"/>
        <end position="753"/>
    </location>
</feature>
<keyword evidence="5 15" id="KW-0418">Kinase</keyword>
<feature type="domain" description="Protein kinase" evidence="14">
    <location>
        <begin position="19"/>
        <end position="555"/>
    </location>
</feature>
<reference evidence="15 16" key="1">
    <citation type="journal article" date="2015" name="Sci. Rep.">
        <title>Genome of the facultative scuticociliatosis pathogen Pseudocohnilembus persalinus provides insight into its virulence through horizontal gene transfer.</title>
        <authorList>
            <person name="Xiong J."/>
            <person name="Wang G."/>
            <person name="Cheng J."/>
            <person name="Tian M."/>
            <person name="Pan X."/>
            <person name="Warren A."/>
            <person name="Jiang C."/>
            <person name="Yuan D."/>
            <person name="Miao W."/>
        </authorList>
    </citation>
    <scope>NUCLEOTIDE SEQUENCE [LARGE SCALE GENOMIC DNA]</scope>
    <source>
        <strain evidence="15">36N120E</strain>
    </source>
</reference>
<name>A0A0V0QN76_PSEPJ</name>
<sequence>MIVQNLEKIKRDKRYSIDFREISEIGKGGFAAVVKVQNTLDNQIYAVKKIKVRIKDIKQNLEKELAKILQEARNLAKMNHPNIIRYYNSWLEVEEKKQVNNRKRSPRIEELIYQEDQQSDNKLSLIESGVQFQGSGTFILEIEEEEQKMQIQKQKIQEEEEQIEENFFNGGDSDDDIFDCQEEEDEEEQSEQKNTDNNKKQKKNGKQSNDKNLISDQNQNIKKSGKNSVLLQNGHSQQNILQFKQSTSCEGKFQKDRKQEEIKQQAEEKEQLNNYQAIILYIQTELCRESLDDYIQKRNKVCDKMNNSKEILQKYQQEAVKIINQVLKGVEHIHNKWMLVHRDLKPHNIFLTDDLQVKIGDFGLVKRLNNFVNYPRTFMAKKTSIDFYELKKEEDDEKVAKKQKMKHLQMKGANNNSSQISGQNQQSQVRKSNYLYWPDQDEEDLDEFTKNCGTATYASPEQSEGDINCDFRADIYSLGVVILQLFHICPTLMELSQIIKKCKKGILPENFQPQKIGQIVIRCLNRDPKKRPTLQEIYKAVNEANLESELKHNFIEAWIKFEYDKKFELKKLQLINKSIYIFDDNKKKASKVYNLKECNIYLNKDGLESENIRRKQKYYSKYNRNQNSDDSFEIFENYVIQEYDEFEKNYLNEQNSQNNSRNQTNSDSIPKQLDVNGPNINNKNDKKILNNSNSNSKNQTICKFSDKSIQKNHLFKTMESHSKSLLNKKNNSENPQNIISGVKISKSSSSKIQSEYDKNEENDSYKNNNLIKKEQNNIQQSNDNCLLLTNKQITNQKDCTQQENCQFNCKNFNTPLKQKDSQQENCKNQEIDYNNNNNKLNQNGKEENDNIKCYVQISHNILESFELKVKVVNQQELMKKSQLETEFNGQKQTDYDKLNKLFYEQLLQQQKHKFSE</sequence>
<dbReference type="PROSITE" id="PS00107">
    <property type="entry name" value="PROTEIN_KINASE_ATP"/>
    <property type="match status" value="1"/>
</dbReference>
<dbReference type="InterPro" id="IPR050339">
    <property type="entry name" value="CC_SR_Kinase"/>
</dbReference>
<dbReference type="Gene3D" id="3.30.200.20">
    <property type="entry name" value="Phosphorylase Kinase, domain 1"/>
    <property type="match status" value="1"/>
</dbReference>
<comment type="catalytic activity">
    <reaction evidence="9">
        <text>L-threonyl-[protein] + ATP = O-phospho-L-threonyl-[protein] + ADP + H(+)</text>
        <dbReference type="Rhea" id="RHEA:46608"/>
        <dbReference type="Rhea" id="RHEA-COMP:11060"/>
        <dbReference type="Rhea" id="RHEA-COMP:11605"/>
        <dbReference type="ChEBI" id="CHEBI:15378"/>
        <dbReference type="ChEBI" id="CHEBI:30013"/>
        <dbReference type="ChEBI" id="CHEBI:30616"/>
        <dbReference type="ChEBI" id="CHEBI:61977"/>
        <dbReference type="ChEBI" id="CHEBI:456216"/>
        <dbReference type="EC" id="2.7.11.1"/>
    </reaction>
    <physiologicalReaction direction="left-to-right" evidence="9">
        <dbReference type="Rhea" id="RHEA:46609"/>
    </physiologicalReaction>
</comment>
<dbReference type="PANTHER" id="PTHR11042:SF160">
    <property type="entry name" value="EUKARYOTIC TRANSLATION INITIATION FACTOR 2-ALPHA KINASE 1"/>
    <property type="match status" value="1"/>
</dbReference>
<keyword evidence="12" id="KW-0175">Coiled coil</keyword>
<evidence type="ECO:0000313" key="16">
    <source>
        <dbReference type="Proteomes" id="UP000054937"/>
    </source>
</evidence>
<evidence type="ECO:0000256" key="1">
    <source>
        <dbReference type="ARBA" id="ARBA00012513"/>
    </source>
</evidence>
<dbReference type="GO" id="GO:0005524">
    <property type="term" value="F:ATP binding"/>
    <property type="evidence" value="ECO:0007669"/>
    <property type="project" value="UniProtKB-UniRule"/>
</dbReference>
<feature type="coiled-coil region" evidence="12">
    <location>
        <begin position="47"/>
        <end position="78"/>
    </location>
</feature>
<feature type="compositionally biased region" description="Low complexity" evidence="13">
    <location>
        <begin position="654"/>
        <end position="666"/>
    </location>
</feature>
<keyword evidence="3" id="KW-0808">Transferase</keyword>
<comment type="catalytic activity">
    <reaction evidence="10">
        <text>L-seryl-[protein] + ATP = O-phospho-L-seryl-[protein] + ADP + H(+)</text>
        <dbReference type="Rhea" id="RHEA:17989"/>
        <dbReference type="Rhea" id="RHEA-COMP:9863"/>
        <dbReference type="Rhea" id="RHEA-COMP:11604"/>
        <dbReference type="ChEBI" id="CHEBI:15378"/>
        <dbReference type="ChEBI" id="CHEBI:29999"/>
        <dbReference type="ChEBI" id="CHEBI:30616"/>
        <dbReference type="ChEBI" id="CHEBI:83421"/>
        <dbReference type="ChEBI" id="CHEBI:456216"/>
        <dbReference type="EC" id="2.7.11.1"/>
    </reaction>
    <physiologicalReaction direction="left-to-right" evidence="10">
        <dbReference type="Rhea" id="RHEA:17990"/>
    </physiologicalReaction>
</comment>
<feature type="compositionally biased region" description="Basic and acidic residues" evidence="13">
    <location>
        <begin position="190"/>
        <end position="199"/>
    </location>
</feature>
<evidence type="ECO:0000256" key="4">
    <source>
        <dbReference type="ARBA" id="ARBA00022741"/>
    </source>
</evidence>
<keyword evidence="4 11" id="KW-0547">Nucleotide-binding</keyword>
<feature type="compositionally biased region" description="Low complexity" evidence="13">
    <location>
        <begin position="689"/>
        <end position="698"/>
    </location>
</feature>
<feature type="compositionally biased region" description="Acidic residues" evidence="13">
    <location>
        <begin position="172"/>
        <end position="189"/>
    </location>
</feature>
<feature type="region of interest" description="Disordered" evidence="13">
    <location>
        <begin position="654"/>
        <end position="699"/>
    </location>
</feature>
<evidence type="ECO:0000256" key="9">
    <source>
        <dbReference type="ARBA" id="ARBA00048659"/>
    </source>
</evidence>
<dbReference type="SUPFAM" id="SSF56112">
    <property type="entry name" value="Protein kinase-like (PK-like)"/>
    <property type="match status" value="1"/>
</dbReference>
<gene>
    <name evidence="15" type="ORF">PPERSA_03663</name>
</gene>